<gene>
    <name evidence="2" type="ORF">CINC_LOCUS3758</name>
</gene>
<feature type="compositionally biased region" description="Polar residues" evidence="1">
    <location>
        <begin position="413"/>
        <end position="422"/>
    </location>
</feature>
<feature type="region of interest" description="Disordered" evidence="1">
    <location>
        <begin position="386"/>
        <end position="466"/>
    </location>
</feature>
<feature type="compositionally biased region" description="Low complexity" evidence="1">
    <location>
        <begin position="431"/>
        <end position="445"/>
    </location>
</feature>
<feature type="compositionally biased region" description="Acidic residues" evidence="1">
    <location>
        <begin position="223"/>
        <end position="254"/>
    </location>
</feature>
<feature type="compositionally biased region" description="Basic and acidic residues" evidence="1">
    <location>
        <begin position="139"/>
        <end position="149"/>
    </location>
</feature>
<dbReference type="PANTHER" id="PTHR23325">
    <property type="entry name" value="SERUM RESPONSE FACTOR-BINDING"/>
    <property type="match status" value="1"/>
</dbReference>
<dbReference type="GO" id="GO:0030490">
    <property type="term" value="P:maturation of SSU-rRNA"/>
    <property type="evidence" value="ECO:0007669"/>
    <property type="project" value="TreeGrafter"/>
</dbReference>
<dbReference type="PANTHER" id="PTHR23325:SF1">
    <property type="entry name" value="SERUM RESPONSE FACTOR-BINDING PROTEIN 1"/>
    <property type="match status" value="1"/>
</dbReference>
<name>A0A9P0FT80_CHRIL</name>
<reference evidence="2" key="1">
    <citation type="submission" date="2021-12" db="EMBL/GenBank/DDBJ databases">
        <authorList>
            <person name="King R."/>
        </authorList>
    </citation>
    <scope>NUCLEOTIDE SEQUENCE</scope>
</reference>
<keyword evidence="3" id="KW-1185">Reference proteome</keyword>
<sequence>MEVGAVKQAFNNEVILLKKKLNQAKIQIIHKLTRKAKQLTEKKAPEQLQEKLKRKAESAVKEVLIIKKIKAKDIAKFIVTHKGELNTFLNKPQVDNDKACARLLLHKALQDKYKFIRGRFSNVPIKDLFMSRLERRKIKKEEKEKQKEKQKNKKKAKDNKVVNSEGDWNVEDVGVDGNGEGNGKLSDDDDKALSDDDEMSGDDASDDDGESGDEGESGGNAASDDESEQADEVEASGDEEILEPQNDESANEDSDSGKEDDVIVKPSPKVKAAITEVKVKEPESKKIELPKEINKVIPPKKVVKKNPEKKLKELNKSTKFNEKIHQKKLKNEDGPAAQNKIVDPFFITSTGENYMSVVEPRAPDEIKDEHMQGNRRLRRAVMFGHVPKSKLRQNNSYKEDRFNKQNKFDRPNNFKSNFNDKPQFNDRKSFNNDFNNKRGFNNRNDSQNNVEAKPEKLHPSWEAKKKKSGILPFEGKKIVFDDS</sequence>
<protein>
    <recommendedName>
        <fullName evidence="4">Serum response factor-binding protein 1</fullName>
    </recommendedName>
</protein>
<dbReference type="Proteomes" id="UP001154114">
    <property type="component" value="Chromosome 16"/>
</dbReference>
<accession>A0A9P0FT80</accession>
<evidence type="ECO:0000313" key="2">
    <source>
        <dbReference type="EMBL" id="CAH0587914.1"/>
    </source>
</evidence>
<dbReference type="EMBL" id="LR824019">
    <property type="protein sequence ID" value="CAH0587914.1"/>
    <property type="molecule type" value="Genomic_DNA"/>
</dbReference>
<feature type="compositionally biased region" description="Basic and acidic residues" evidence="1">
    <location>
        <begin position="452"/>
        <end position="463"/>
    </location>
</feature>
<evidence type="ECO:0008006" key="4">
    <source>
        <dbReference type="Google" id="ProtNLM"/>
    </source>
</evidence>
<feature type="compositionally biased region" description="Acidic residues" evidence="1">
    <location>
        <begin position="187"/>
        <end position="216"/>
    </location>
</feature>
<dbReference type="OrthoDB" id="3364872at2759"/>
<dbReference type="GO" id="GO:0030686">
    <property type="term" value="C:90S preribosome"/>
    <property type="evidence" value="ECO:0007669"/>
    <property type="project" value="TreeGrafter"/>
</dbReference>
<evidence type="ECO:0000313" key="3">
    <source>
        <dbReference type="Proteomes" id="UP001154114"/>
    </source>
</evidence>
<dbReference type="AlphaFoldDB" id="A0A9P0FT80"/>
<proteinExistence type="predicted"/>
<feature type="region of interest" description="Disordered" evidence="1">
    <location>
        <begin position="139"/>
        <end position="270"/>
    </location>
</feature>
<organism evidence="2 3">
    <name type="scientific">Chrysodeixis includens</name>
    <name type="common">Soybean looper</name>
    <name type="synonym">Pseudoplusia includens</name>
    <dbReference type="NCBI Taxonomy" id="689277"/>
    <lineage>
        <taxon>Eukaryota</taxon>
        <taxon>Metazoa</taxon>
        <taxon>Ecdysozoa</taxon>
        <taxon>Arthropoda</taxon>
        <taxon>Hexapoda</taxon>
        <taxon>Insecta</taxon>
        <taxon>Pterygota</taxon>
        <taxon>Neoptera</taxon>
        <taxon>Endopterygota</taxon>
        <taxon>Lepidoptera</taxon>
        <taxon>Glossata</taxon>
        <taxon>Ditrysia</taxon>
        <taxon>Noctuoidea</taxon>
        <taxon>Noctuidae</taxon>
        <taxon>Plusiinae</taxon>
        <taxon>Chrysodeixis</taxon>
    </lineage>
</organism>
<evidence type="ECO:0000256" key="1">
    <source>
        <dbReference type="SAM" id="MobiDB-lite"/>
    </source>
</evidence>
<feature type="compositionally biased region" description="Basic and acidic residues" evidence="1">
    <location>
        <begin position="397"/>
        <end position="412"/>
    </location>
</feature>
<dbReference type="InterPro" id="IPR037393">
    <property type="entry name" value="Bud22/SRFB1"/>
</dbReference>
<dbReference type="GO" id="GO:0005634">
    <property type="term" value="C:nucleus"/>
    <property type="evidence" value="ECO:0007669"/>
    <property type="project" value="TreeGrafter"/>
</dbReference>